<sequence length="284" mass="31742">MAWIGQSLQTRFSTMFGSLVEKLRSVQWLGEVSCIGEVSIMVSQMAMSNLAKTKSGEIVYAQALEFLVDVAAGGVNAKEQQYLLREVHLNAMLALSPEGKDFSAYLEALFCKAKLRNAAGDYTESLEMLENLQRTCDEYGIEYLYAQVLLAINRIRFTAAAPQTPFASLNVLLKSVELCRNHHYDLLLAEAHVVLAEVYIAMGKPQDAYSLINDQMPLVIEHGSLKKQEKVLEIILEGHNEETAKLRSTMESIQQEMEPFQAEMNALRSVIDTTESEIQLVEGL</sequence>
<name>A0ACC0WSA0_9STRA</name>
<proteinExistence type="predicted"/>
<comment type="caution">
    <text evidence="1">The sequence shown here is derived from an EMBL/GenBank/DDBJ whole genome shotgun (WGS) entry which is preliminary data.</text>
</comment>
<evidence type="ECO:0000313" key="1">
    <source>
        <dbReference type="EMBL" id="KAI9920763.1"/>
    </source>
</evidence>
<evidence type="ECO:0000313" key="2">
    <source>
        <dbReference type="Proteomes" id="UP001163321"/>
    </source>
</evidence>
<reference evidence="1 2" key="1">
    <citation type="journal article" date="2022" name="bioRxiv">
        <title>The genome of the oomycete Peronosclerospora sorghi, a cosmopolitan pathogen of maize and sorghum, is inflated with dispersed pseudogenes.</title>
        <authorList>
            <person name="Fletcher K."/>
            <person name="Martin F."/>
            <person name="Isakeit T."/>
            <person name="Cavanaugh K."/>
            <person name="Magill C."/>
            <person name="Michelmore R."/>
        </authorList>
    </citation>
    <scope>NUCLEOTIDE SEQUENCE [LARGE SCALE GENOMIC DNA]</scope>
    <source>
        <strain evidence="1">P6</strain>
    </source>
</reference>
<accession>A0ACC0WSA0</accession>
<keyword evidence="2" id="KW-1185">Reference proteome</keyword>
<dbReference type="Proteomes" id="UP001163321">
    <property type="component" value="Chromosome 1"/>
</dbReference>
<organism evidence="1 2">
    <name type="scientific">Peronosclerospora sorghi</name>
    <dbReference type="NCBI Taxonomy" id="230839"/>
    <lineage>
        <taxon>Eukaryota</taxon>
        <taxon>Sar</taxon>
        <taxon>Stramenopiles</taxon>
        <taxon>Oomycota</taxon>
        <taxon>Peronosporomycetes</taxon>
        <taxon>Peronosporales</taxon>
        <taxon>Peronosporaceae</taxon>
        <taxon>Peronosclerospora</taxon>
    </lineage>
</organism>
<gene>
    <name evidence="1" type="ORF">PsorP6_000539</name>
</gene>
<protein>
    <submittedName>
        <fullName evidence="1">Uncharacterized protein</fullName>
    </submittedName>
</protein>
<dbReference type="EMBL" id="CM047580">
    <property type="protein sequence ID" value="KAI9920763.1"/>
    <property type="molecule type" value="Genomic_DNA"/>
</dbReference>